<dbReference type="Pfam" id="PF22534">
    <property type="entry name" value="RFC_C"/>
    <property type="match status" value="1"/>
</dbReference>
<dbReference type="EMBL" id="ASPP01005190">
    <property type="protein sequence ID" value="ETO30996.1"/>
    <property type="molecule type" value="Genomic_DNA"/>
</dbReference>
<organism evidence="2 3">
    <name type="scientific">Reticulomyxa filosa</name>
    <dbReference type="NCBI Taxonomy" id="46433"/>
    <lineage>
        <taxon>Eukaryota</taxon>
        <taxon>Sar</taxon>
        <taxon>Rhizaria</taxon>
        <taxon>Retaria</taxon>
        <taxon>Foraminifera</taxon>
        <taxon>Monothalamids</taxon>
        <taxon>Reticulomyxidae</taxon>
        <taxon>Reticulomyxa</taxon>
    </lineage>
</organism>
<dbReference type="SUPFAM" id="SSF48019">
    <property type="entry name" value="post-AAA+ oligomerization domain-like"/>
    <property type="match status" value="1"/>
</dbReference>
<keyword evidence="3" id="KW-1185">Reference proteome</keyword>
<dbReference type="InterPro" id="IPR008921">
    <property type="entry name" value="DNA_pol3_clamp-load_cplx_C"/>
</dbReference>
<dbReference type="Pfam" id="PF21960">
    <property type="entry name" value="RCF1-5-like_lid"/>
    <property type="match status" value="1"/>
</dbReference>
<dbReference type="Gene3D" id="1.10.8.60">
    <property type="match status" value="1"/>
</dbReference>
<dbReference type="InterPro" id="IPR050238">
    <property type="entry name" value="DNA_Rep/Repair_Clamp_Loader"/>
</dbReference>
<dbReference type="SUPFAM" id="SSF52540">
    <property type="entry name" value="P-loop containing nucleoside triphosphate hydrolases"/>
    <property type="match status" value="1"/>
</dbReference>
<dbReference type="GO" id="GO:0003689">
    <property type="term" value="F:DNA clamp loader activity"/>
    <property type="evidence" value="ECO:0007669"/>
    <property type="project" value="TreeGrafter"/>
</dbReference>
<dbReference type="FunFam" id="1.10.8.60:FF:000030">
    <property type="entry name" value="replication factor C subunit 3"/>
    <property type="match status" value="1"/>
</dbReference>
<dbReference type="GO" id="GO:0006261">
    <property type="term" value="P:DNA-templated DNA replication"/>
    <property type="evidence" value="ECO:0007669"/>
    <property type="project" value="TreeGrafter"/>
</dbReference>
<dbReference type="GO" id="GO:0005663">
    <property type="term" value="C:DNA replication factor C complex"/>
    <property type="evidence" value="ECO:0007669"/>
    <property type="project" value="TreeGrafter"/>
</dbReference>
<proteinExistence type="predicted"/>
<sequence length="253" mass="28835">MFVKKVVVLNEVDKLSKDAQHGLRRTMEKYMKNCRLILQCESVSKLIEPLRSRCLPVRVPAPSHDQIVTVLHDVAGQEGVSLSDAFARQIALKSERNLRKALLMLQVASMESNDLVDKTPIKSTPWELFIEELARGVTEEQSPQRLMLARNKLYELLGNCIPPELIFKKLTIALMSSVDDSLRYDIVKWAAFHVCFIYFCFNKKNNGVDCVVTPNCLFVHILFFVEYTGTPNETRCKTYYAFGGFSGPFYGNL</sequence>
<dbReference type="Proteomes" id="UP000023152">
    <property type="component" value="Unassembled WGS sequence"/>
</dbReference>
<comment type="caution">
    <text evidence="2">The sequence shown here is derived from an EMBL/GenBank/DDBJ whole genome shotgun (WGS) entry which is preliminary data.</text>
</comment>
<dbReference type="PANTHER" id="PTHR11669:SF1">
    <property type="entry name" value="REPLICATION FACTOR C SUBUNIT 3"/>
    <property type="match status" value="1"/>
</dbReference>
<dbReference type="GO" id="GO:0003677">
    <property type="term" value="F:DNA binding"/>
    <property type="evidence" value="ECO:0007669"/>
    <property type="project" value="InterPro"/>
</dbReference>
<dbReference type="InterPro" id="IPR027417">
    <property type="entry name" value="P-loop_NTPase"/>
</dbReference>
<dbReference type="GO" id="GO:0006281">
    <property type="term" value="P:DNA repair"/>
    <property type="evidence" value="ECO:0007669"/>
    <property type="project" value="TreeGrafter"/>
</dbReference>
<dbReference type="Gene3D" id="1.20.272.10">
    <property type="match status" value="1"/>
</dbReference>
<dbReference type="PANTHER" id="PTHR11669">
    <property type="entry name" value="REPLICATION FACTOR C / DNA POLYMERASE III GAMMA-TAU SUBUNIT"/>
    <property type="match status" value="1"/>
</dbReference>
<evidence type="ECO:0000313" key="2">
    <source>
        <dbReference type="EMBL" id="ETO30996.1"/>
    </source>
</evidence>
<accession>X6NYE0</accession>
<gene>
    <name evidence="2" type="ORF">RFI_06125</name>
</gene>
<dbReference type="GO" id="GO:0005634">
    <property type="term" value="C:nucleus"/>
    <property type="evidence" value="ECO:0007669"/>
    <property type="project" value="TreeGrafter"/>
</dbReference>
<protein>
    <submittedName>
        <fullName evidence="2">Replication factor C 37 KD subunit</fullName>
    </submittedName>
</protein>
<dbReference type="OrthoDB" id="761538at2759"/>
<dbReference type="OMA" id="PTESEMI"/>
<evidence type="ECO:0000313" key="3">
    <source>
        <dbReference type="Proteomes" id="UP000023152"/>
    </source>
</evidence>
<dbReference type="Gene3D" id="3.40.50.300">
    <property type="entry name" value="P-loop containing nucleotide triphosphate hydrolases"/>
    <property type="match status" value="1"/>
</dbReference>
<dbReference type="AlphaFoldDB" id="X6NYE0"/>
<reference evidence="2 3" key="1">
    <citation type="journal article" date="2013" name="Curr. Biol.">
        <title>The Genome of the Foraminiferan Reticulomyxa filosa.</title>
        <authorList>
            <person name="Glockner G."/>
            <person name="Hulsmann N."/>
            <person name="Schleicher M."/>
            <person name="Noegel A.A."/>
            <person name="Eichinger L."/>
            <person name="Gallinger C."/>
            <person name="Pawlowski J."/>
            <person name="Sierra R."/>
            <person name="Euteneuer U."/>
            <person name="Pillet L."/>
            <person name="Moustafa A."/>
            <person name="Platzer M."/>
            <person name="Groth M."/>
            <person name="Szafranski K."/>
            <person name="Schliwa M."/>
        </authorList>
    </citation>
    <scope>NUCLEOTIDE SEQUENCE [LARGE SCALE GENOMIC DNA]</scope>
</reference>
<keyword evidence="1" id="KW-0235">DNA replication</keyword>
<evidence type="ECO:0000256" key="1">
    <source>
        <dbReference type="ARBA" id="ARBA00022705"/>
    </source>
</evidence>
<name>X6NYE0_RETFI</name>